<proteinExistence type="predicted"/>
<name>A0ABQ8WSE3_PENCH</name>
<reference evidence="1 2" key="1">
    <citation type="journal article" date="2023" name="IMA Fungus">
        <title>Comparative genomic study of the Penicillium genus elucidates a diverse pangenome and 15 lateral gene transfer events.</title>
        <authorList>
            <person name="Petersen C."/>
            <person name="Sorensen T."/>
            <person name="Nielsen M.R."/>
            <person name="Sondergaard T.E."/>
            <person name="Sorensen J.L."/>
            <person name="Fitzpatrick D.A."/>
            <person name="Frisvad J.C."/>
            <person name="Nielsen K.L."/>
        </authorList>
    </citation>
    <scope>NUCLEOTIDE SEQUENCE [LARGE SCALE GENOMIC DNA]</scope>
    <source>
        <strain evidence="1 2">IBT 3361</strain>
    </source>
</reference>
<sequence length="85" mass="9624">MLEHILSEPCWVVEAERVSIDITVERRKYNQKVLTESWNVGWEWIESIGGIFSSSIAKGVVSGSVSYSSTRRSSLRSQFPSFIAQ</sequence>
<dbReference type="Proteomes" id="UP001220256">
    <property type="component" value="Unassembled WGS sequence"/>
</dbReference>
<dbReference type="EMBL" id="JAPVEB010000002">
    <property type="protein sequence ID" value="KAJ5275647.1"/>
    <property type="molecule type" value="Genomic_DNA"/>
</dbReference>
<evidence type="ECO:0000313" key="2">
    <source>
        <dbReference type="Proteomes" id="UP001220256"/>
    </source>
</evidence>
<gene>
    <name evidence="1" type="ORF">N7505_004192</name>
</gene>
<organism evidence="1 2">
    <name type="scientific">Penicillium chrysogenum</name>
    <name type="common">Penicillium notatum</name>
    <dbReference type="NCBI Taxonomy" id="5076"/>
    <lineage>
        <taxon>Eukaryota</taxon>
        <taxon>Fungi</taxon>
        <taxon>Dikarya</taxon>
        <taxon>Ascomycota</taxon>
        <taxon>Pezizomycotina</taxon>
        <taxon>Eurotiomycetes</taxon>
        <taxon>Eurotiomycetidae</taxon>
        <taxon>Eurotiales</taxon>
        <taxon>Aspergillaceae</taxon>
        <taxon>Penicillium</taxon>
        <taxon>Penicillium chrysogenum species complex</taxon>
    </lineage>
</organism>
<evidence type="ECO:0000313" key="1">
    <source>
        <dbReference type="EMBL" id="KAJ5275647.1"/>
    </source>
</evidence>
<protein>
    <submittedName>
        <fullName evidence="1">Uncharacterized protein</fullName>
    </submittedName>
</protein>
<keyword evidence="2" id="KW-1185">Reference proteome</keyword>
<accession>A0ABQ8WSE3</accession>
<comment type="caution">
    <text evidence="1">The sequence shown here is derived from an EMBL/GenBank/DDBJ whole genome shotgun (WGS) entry which is preliminary data.</text>
</comment>